<dbReference type="Proteomes" id="UP000321291">
    <property type="component" value="Chromosome"/>
</dbReference>
<sequence length="61" mass="6533">MGKATGNGNHANLEGGVNDAHKDLVAPMTQITVGSYNMSGLNMQVRPLIPMMKSTVYPFIL</sequence>
<gene>
    <name evidence="1" type="ORF">FSB73_05365</name>
</gene>
<protein>
    <submittedName>
        <fullName evidence="1">Uncharacterized protein</fullName>
    </submittedName>
</protein>
<keyword evidence="2" id="KW-1185">Reference proteome</keyword>
<organism evidence="1 2">
    <name type="scientific">Arachidicoccus ginsenosidivorans</name>
    <dbReference type="NCBI Taxonomy" id="496057"/>
    <lineage>
        <taxon>Bacteria</taxon>
        <taxon>Pseudomonadati</taxon>
        <taxon>Bacteroidota</taxon>
        <taxon>Chitinophagia</taxon>
        <taxon>Chitinophagales</taxon>
        <taxon>Chitinophagaceae</taxon>
        <taxon>Arachidicoccus</taxon>
    </lineage>
</organism>
<reference evidence="1 2" key="1">
    <citation type="journal article" date="2017" name="Int. J. Syst. Evol. Microbiol.">
        <title>Arachidicoccus ginsenosidivorans sp. nov., with ginsenoside-converting activity isolated from ginseng cultivating soil.</title>
        <authorList>
            <person name="Siddiqi M.Z."/>
            <person name="Aslam Z."/>
            <person name="Im W.T."/>
        </authorList>
    </citation>
    <scope>NUCLEOTIDE SEQUENCE [LARGE SCALE GENOMIC DNA]</scope>
    <source>
        <strain evidence="1 2">Gsoil 809</strain>
    </source>
</reference>
<accession>A0A5B8VJQ5</accession>
<dbReference type="EMBL" id="CP042434">
    <property type="protein sequence ID" value="QEC71192.1"/>
    <property type="molecule type" value="Genomic_DNA"/>
</dbReference>
<name>A0A5B8VJQ5_9BACT</name>
<dbReference type="AlphaFoldDB" id="A0A5B8VJQ5"/>
<evidence type="ECO:0000313" key="2">
    <source>
        <dbReference type="Proteomes" id="UP000321291"/>
    </source>
</evidence>
<dbReference type="KEGG" id="agi:FSB73_05365"/>
<proteinExistence type="predicted"/>
<dbReference type="RefSeq" id="WP_146780466.1">
    <property type="nucleotide sequence ID" value="NZ_CP042434.1"/>
</dbReference>
<evidence type="ECO:0000313" key="1">
    <source>
        <dbReference type="EMBL" id="QEC71192.1"/>
    </source>
</evidence>